<feature type="compositionally biased region" description="Acidic residues" evidence="1">
    <location>
        <begin position="52"/>
        <end position="79"/>
    </location>
</feature>
<dbReference type="EMBL" id="JAAZNV010000009">
    <property type="protein sequence ID" value="NMB91741.1"/>
    <property type="molecule type" value="Genomic_DNA"/>
</dbReference>
<accession>A0A7X9E766</accession>
<dbReference type="AlphaFoldDB" id="A0A7X9E766"/>
<evidence type="ECO:0000313" key="2">
    <source>
        <dbReference type="EMBL" id="NMB91741.1"/>
    </source>
</evidence>
<comment type="caution">
    <text evidence="2">The sequence shown here is derived from an EMBL/GenBank/DDBJ whole genome shotgun (WGS) entry which is preliminary data.</text>
</comment>
<reference evidence="2 3" key="1">
    <citation type="journal article" date="2020" name="Biotechnol. Biofuels">
        <title>New insights from the biogas microbiome by comprehensive genome-resolved metagenomics of nearly 1600 species originating from multiple anaerobic digesters.</title>
        <authorList>
            <person name="Campanaro S."/>
            <person name="Treu L."/>
            <person name="Rodriguez-R L.M."/>
            <person name="Kovalovszki A."/>
            <person name="Ziels R.M."/>
            <person name="Maus I."/>
            <person name="Zhu X."/>
            <person name="Kougias P.G."/>
            <person name="Basile A."/>
            <person name="Luo G."/>
            <person name="Schluter A."/>
            <person name="Konstantinidis K.T."/>
            <person name="Angelidaki I."/>
        </authorList>
    </citation>
    <scope>NUCLEOTIDE SEQUENCE [LARGE SCALE GENOMIC DNA]</scope>
    <source>
        <strain evidence="2">AS27yjCOA_202</strain>
    </source>
</reference>
<feature type="region of interest" description="Disordered" evidence="1">
    <location>
        <begin position="1"/>
        <end position="79"/>
    </location>
</feature>
<evidence type="ECO:0000313" key="3">
    <source>
        <dbReference type="Proteomes" id="UP000590542"/>
    </source>
</evidence>
<protein>
    <submittedName>
        <fullName evidence="2">Uncharacterized protein</fullName>
    </submittedName>
</protein>
<gene>
    <name evidence="2" type="ORF">GYA37_02750</name>
</gene>
<proteinExistence type="predicted"/>
<name>A0A7X9E766_UNCKA</name>
<feature type="compositionally biased region" description="Polar residues" evidence="1">
    <location>
        <begin position="1"/>
        <end position="16"/>
    </location>
</feature>
<sequence length="79" mass="8546">MDDNLTQAIPTDQAQDTGLPPQDGNSAIPAMDSTEEKVEEPTLEEAPITEAPLDEGLEEPEEESFEDEIVDDDSGDSKL</sequence>
<evidence type="ECO:0000256" key="1">
    <source>
        <dbReference type="SAM" id="MobiDB-lite"/>
    </source>
</evidence>
<organism evidence="2 3">
    <name type="scientific">candidate division WWE3 bacterium</name>
    <dbReference type="NCBI Taxonomy" id="2053526"/>
    <lineage>
        <taxon>Bacteria</taxon>
        <taxon>Katanobacteria</taxon>
    </lineage>
</organism>
<dbReference type="Proteomes" id="UP000590542">
    <property type="component" value="Unassembled WGS sequence"/>
</dbReference>